<gene>
    <name evidence="1" type="ORF">Pan54_01340</name>
</gene>
<comment type="caution">
    <text evidence="1">The sequence shown here is derived from an EMBL/GenBank/DDBJ whole genome shotgun (WGS) entry which is preliminary data.</text>
</comment>
<proteinExistence type="predicted"/>
<protein>
    <submittedName>
        <fullName evidence="1">Uncharacterized protein</fullName>
    </submittedName>
</protein>
<organism evidence="1 2">
    <name type="scientific">Rubinisphaera italica</name>
    <dbReference type="NCBI Taxonomy" id="2527969"/>
    <lineage>
        <taxon>Bacteria</taxon>
        <taxon>Pseudomonadati</taxon>
        <taxon>Planctomycetota</taxon>
        <taxon>Planctomycetia</taxon>
        <taxon>Planctomycetales</taxon>
        <taxon>Planctomycetaceae</taxon>
        <taxon>Rubinisphaera</taxon>
    </lineage>
</organism>
<sequence>MMFQEGDPVQVYHPVPIEITGRSQTLNGVETTTDNKYSLSRLLLDLTVLEIVN</sequence>
<evidence type="ECO:0000313" key="2">
    <source>
        <dbReference type="Proteomes" id="UP000316095"/>
    </source>
</evidence>
<name>A0A5C5X9D2_9PLAN</name>
<dbReference type="AlphaFoldDB" id="A0A5C5X9D2"/>
<evidence type="ECO:0000313" key="1">
    <source>
        <dbReference type="EMBL" id="TWT59428.1"/>
    </source>
</evidence>
<dbReference type="Proteomes" id="UP000316095">
    <property type="component" value="Unassembled WGS sequence"/>
</dbReference>
<accession>A0A5C5X9D2</accession>
<keyword evidence="2" id="KW-1185">Reference proteome</keyword>
<reference evidence="1 2" key="1">
    <citation type="submission" date="2019-02" db="EMBL/GenBank/DDBJ databases">
        <title>Deep-cultivation of Planctomycetes and their phenomic and genomic characterization uncovers novel biology.</title>
        <authorList>
            <person name="Wiegand S."/>
            <person name="Jogler M."/>
            <person name="Boedeker C."/>
            <person name="Pinto D."/>
            <person name="Vollmers J."/>
            <person name="Rivas-Marin E."/>
            <person name="Kohn T."/>
            <person name="Peeters S.H."/>
            <person name="Heuer A."/>
            <person name="Rast P."/>
            <person name="Oberbeckmann S."/>
            <person name="Bunk B."/>
            <person name="Jeske O."/>
            <person name="Meyerdierks A."/>
            <person name="Storesund J.E."/>
            <person name="Kallscheuer N."/>
            <person name="Luecker S."/>
            <person name="Lage O.M."/>
            <person name="Pohl T."/>
            <person name="Merkel B.J."/>
            <person name="Hornburger P."/>
            <person name="Mueller R.-W."/>
            <person name="Bruemmer F."/>
            <person name="Labrenz M."/>
            <person name="Spormann A.M."/>
            <person name="Op Den Camp H."/>
            <person name="Overmann J."/>
            <person name="Amann R."/>
            <person name="Jetten M.S.M."/>
            <person name="Mascher T."/>
            <person name="Medema M.H."/>
            <person name="Devos D.P."/>
            <person name="Kaster A.-K."/>
            <person name="Ovreas L."/>
            <person name="Rohde M."/>
            <person name="Galperin M.Y."/>
            <person name="Jogler C."/>
        </authorList>
    </citation>
    <scope>NUCLEOTIDE SEQUENCE [LARGE SCALE GENOMIC DNA]</scope>
    <source>
        <strain evidence="1 2">Pan54</strain>
    </source>
</reference>
<dbReference type="EMBL" id="SJPG01000001">
    <property type="protein sequence ID" value="TWT59428.1"/>
    <property type="molecule type" value="Genomic_DNA"/>
</dbReference>